<dbReference type="InterPro" id="IPR007956">
    <property type="entry name" value="Malonyl_CoA_deC_C"/>
</dbReference>
<dbReference type="EC" id="4.1.1.9" evidence="2"/>
<dbReference type="InterPro" id="IPR038917">
    <property type="entry name" value="Malonyl_CoA_deC"/>
</dbReference>
<dbReference type="GO" id="GO:2001294">
    <property type="term" value="P:malonyl-CoA catabolic process"/>
    <property type="evidence" value="ECO:0007669"/>
    <property type="project" value="TreeGrafter"/>
</dbReference>
<keyword evidence="2" id="KW-0456">Lyase</keyword>
<dbReference type="GO" id="GO:0006633">
    <property type="term" value="P:fatty acid biosynthetic process"/>
    <property type="evidence" value="ECO:0007669"/>
    <property type="project" value="InterPro"/>
</dbReference>
<protein>
    <submittedName>
        <fullName evidence="2">Putative malonyl-CoA decarboxylase, mitochondrial</fullName>
        <ecNumber evidence="2">4.1.1.9</ecNumber>
    </submittedName>
</protein>
<dbReference type="Pfam" id="PF05292">
    <property type="entry name" value="MCD"/>
    <property type="match status" value="1"/>
</dbReference>
<dbReference type="GO" id="GO:0005782">
    <property type="term" value="C:peroxisomal matrix"/>
    <property type="evidence" value="ECO:0007669"/>
    <property type="project" value="TreeGrafter"/>
</dbReference>
<reference evidence="2" key="1">
    <citation type="journal article" date="2012" name="Proc. Natl. Acad. Sci. U.S.A.">
        <title>Antigenic diversity is generated by distinct evolutionary mechanisms in African trypanosome species.</title>
        <authorList>
            <person name="Jackson A.P."/>
            <person name="Berry A."/>
            <person name="Aslett M."/>
            <person name="Allison H.C."/>
            <person name="Burton P."/>
            <person name="Vavrova-Anderson J."/>
            <person name="Brown R."/>
            <person name="Browne H."/>
            <person name="Corton N."/>
            <person name="Hauser H."/>
            <person name="Gamble J."/>
            <person name="Gilderthorp R."/>
            <person name="Marcello L."/>
            <person name="McQuillan J."/>
            <person name="Otto T.D."/>
            <person name="Quail M.A."/>
            <person name="Sanders M.J."/>
            <person name="van Tonder A."/>
            <person name="Ginger M.L."/>
            <person name="Field M.C."/>
            <person name="Barry J.D."/>
            <person name="Hertz-Fowler C."/>
            <person name="Berriman M."/>
        </authorList>
    </citation>
    <scope>NUCLEOTIDE SEQUENCE</scope>
    <source>
        <strain evidence="2">Y486</strain>
    </source>
</reference>
<dbReference type="GO" id="GO:0006085">
    <property type="term" value="P:acetyl-CoA biosynthetic process"/>
    <property type="evidence" value="ECO:0007669"/>
    <property type="project" value="TreeGrafter"/>
</dbReference>
<gene>
    <name evidence="2" type="ORF">TVY486_0800530</name>
</gene>
<dbReference type="InterPro" id="IPR042303">
    <property type="entry name" value="Malonyl_CoA_deC_C_sf"/>
</dbReference>
<evidence type="ECO:0000313" key="2">
    <source>
        <dbReference type="EMBL" id="CCC49445.1"/>
    </source>
</evidence>
<dbReference type="PANTHER" id="PTHR28641">
    <property type="match status" value="1"/>
</dbReference>
<name>G0U048_TRYVY</name>
<proteinExistence type="predicted"/>
<dbReference type="Gene3D" id="3.40.630.150">
    <property type="entry name" value="Malonyl-CoA decarboxylase, catalytic domain"/>
    <property type="match status" value="2"/>
</dbReference>
<dbReference type="GO" id="GO:0005759">
    <property type="term" value="C:mitochondrial matrix"/>
    <property type="evidence" value="ECO:0007669"/>
    <property type="project" value="TreeGrafter"/>
</dbReference>
<dbReference type="PANTHER" id="PTHR28641:SF1">
    <property type="entry name" value="MALONYL-COA DECARBOXYLASE, MITOCHONDRIAL"/>
    <property type="match status" value="1"/>
</dbReference>
<dbReference type="OMA" id="HVSNGAT"/>
<dbReference type="VEuPathDB" id="TriTrypDB:TvY486_0800530"/>
<sequence length="727" mass="81821">MRRCPSVFAVLRSWRCAFLVTSQPTGSLTLFRRHESKVDTLQYSEERIANWCRRLWALAQDGSTISTGLSSGAKENAHVAKPPYMEMASHGLGSSRLQEELKAVLVGERGHLPPSIVAAVWSVYESIVPPAALDDMEVRISAAQESAFFCFIALLCELDSNLADVRAAAVHLGHSIDTVEDLISQLRDTTKDGSYCDGSGAHGSHPNGGNTRASLLTDRLVVAKNELLRHCIAVRDVGSPVYYTWMLQTASLERGLRRLMDFRRCVTYFLEKSRSQISRLREAMESGCEENVAQNMRREVGDVRKTFEAWTLRQRHLTSIDVALQYIFGDLFSKQWLVMEELTWHSTPPNLLEKVISSERVHPFINGLADMKKRLRPAHDRHLFAFFHPAVVEEPLIAVQVALTRGIARSVDVILGRPSPITSMECQDRETSAGVLQDEGKEQSAEEVDTATFYSINSSQSALRGVNLGNLLIKRVVHEIEERLNVERHHAGLPPITTFSTLSPIPGYVPWLFNEVMKLQQYVLEQTGEDRVKAGKFSLHRIFGECIECEEKQLFLQLQEAVLDFAERHQDVAGDLAGQLHNQSIKCRHRDACLTTMKFILRLFHPTAANINCTEGSGHNIAHFAWWEDAAFTKAIEWPLLRSVAHYLYKEKRRGRILDSVGNFHISNGATMLRLNFLANCTPSGSRESATIMVNYLYEPMRVSERVKAYELHRTVSAGSEILNLLG</sequence>
<accession>G0U048</accession>
<dbReference type="GO" id="GO:0050080">
    <property type="term" value="F:malonyl-CoA decarboxylase activity"/>
    <property type="evidence" value="ECO:0007669"/>
    <property type="project" value="UniProtKB-EC"/>
</dbReference>
<feature type="domain" description="Malonyl-CoA decarboxylase C-terminal" evidence="1">
    <location>
        <begin position="336"/>
        <end position="699"/>
    </location>
</feature>
<dbReference type="AlphaFoldDB" id="G0U048"/>
<evidence type="ECO:0000259" key="1">
    <source>
        <dbReference type="Pfam" id="PF05292"/>
    </source>
</evidence>
<organism evidence="2">
    <name type="scientific">Trypanosoma vivax (strain Y486)</name>
    <dbReference type="NCBI Taxonomy" id="1055687"/>
    <lineage>
        <taxon>Eukaryota</taxon>
        <taxon>Discoba</taxon>
        <taxon>Euglenozoa</taxon>
        <taxon>Kinetoplastea</taxon>
        <taxon>Metakinetoplastina</taxon>
        <taxon>Trypanosomatida</taxon>
        <taxon>Trypanosomatidae</taxon>
        <taxon>Trypanosoma</taxon>
        <taxon>Duttonella</taxon>
    </lineage>
</organism>
<dbReference type="EMBL" id="HE573024">
    <property type="protein sequence ID" value="CCC49445.1"/>
    <property type="molecule type" value="Genomic_DNA"/>
</dbReference>